<evidence type="ECO:0000313" key="1">
    <source>
        <dbReference type="EMBL" id="WMV74702.1"/>
    </source>
</evidence>
<dbReference type="EMBL" id="CP133461">
    <property type="protein sequence ID" value="WMV74702.1"/>
    <property type="molecule type" value="Genomic_DNA"/>
</dbReference>
<organism evidence="1 2">
    <name type="scientific">Geobacillus thermodenitrificans</name>
    <dbReference type="NCBI Taxonomy" id="33940"/>
    <lineage>
        <taxon>Bacteria</taxon>
        <taxon>Bacillati</taxon>
        <taxon>Bacillota</taxon>
        <taxon>Bacilli</taxon>
        <taxon>Bacillales</taxon>
        <taxon>Anoxybacillaceae</taxon>
        <taxon>Geobacillus</taxon>
    </lineage>
</organism>
<protein>
    <submittedName>
        <fullName evidence="1">Uncharacterized protein</fullName>
    </submittedName>
</protein>
<accession>A0ABY9Q9B4</accession>
<dbReference type="Proteomes" id="UP001297580">
    <property type="component" value="Chromosome"/>
</dbReference>
<proteinExistence type="predicted"/>
<reference evidence="1 2" key="1">
    <citation type="submission" date="2023-08" db="EMBL/GenBank/DDBJ databases">
        <title>Complete genome sequence of Geobacillus thermodenitrificans K1041, a genetically tractable strain representative of the genus Geobacillus.</title>
        <authorList>
            <person name="Kani S."/>
            <person name="Suzuki H."/>
        </authorList>
    </citation>
    <scope>NUCLEOTIDE SEQUENCE [LARGE SCALE GENOMIC DNA]</scope>
    <source>
        <strain evidence="1 2">K1041</strain>
    </source>
</reference>
<sequence length="82" mass="9033">MEKTSVFLVRHPSKVGLVKRAIFTFLDFFQRLFAVRATKDHLLGEPISVVEPALAHFAWFLPFSTIDGVQVGGGSLAAMADQ</sequence>
<dbReference type="RefSeq" id="WP_311088110.1">
    <property type="nucleotide sequence ID" value="NZ_CP133461.1"/>
</dbReference>
<evidence type="ECO:0000313" key="2">
    <source>
        <dbReference type="Proteomes" id="UP001297580"/>
    </source>
</evidence>
<gene>
    <name evidence="1" type="ORF">HSX42_10300</name>
</gene>
<keyword evidence="2" id="KW-1185">Reference proteome</keyword>
<name>A0ABY9Q9B4_GEOTD</name>